<keyword evidence="3" id="KW-1185">Reference proteome</keyword>
<reference evidence="2 3" key="1">
    <citation type="submission" date="2017-12" db="EMBL/GenBank/DDBJ databases">
        <title>Comparative genomics of Botrytis spp.</title>
        <authorList>
            <person name="Valero-Jimenez C.A."/>
            <person name="Tapia P."/>
            <person name="Veloso J."/>
            <person name="Silva-Moreno E."/>
            <person name="Staats M."/>
            <person name="Valdes J.H."/>
            <person name="Van Kan J.A.L."/>
        </authorList>
    </citation>
    <scope>NUCLEOTIDE SEQUENCE [LARGE SCALE GENOMIC DNA]</scope>
    <source>
        <strain evidence="2 3">MUCL435</strain>
    </source>
</reference>
<gene>
    <name evidence="2" type="ORF">BGAL_0607g00020</name>
</gene>
<comment type="caution">
    <text evidence="2">The sequence shown here is derived from an EMBL/GenBank/DDBJ whole genome shotgun (WGS) entry which is preliminary data.</text>
</comment>
<evidence type="ECO:0000313" key="2">
    <source>
        <dbReference type="EMBL" id="THV44608.1"/>
    </source>
</evidence>
<protein>
    <submittedName>
        <fullName evidence="2">Uncharacterized protein</fullName>
    </submittedName>
</protein>
<organism evidence="2 3">
    <name type="scientific">Botrytis galanthina</name>
    <dbReference type="NCBI Taxonomy" id="278940"/>
    <lineage>
        <taxon>Eukaryota</taxon>
        <taxon>Fungi</taxon>
        <taxon>Dikarya</taxon>
        <taxon>Ascomycota</taxon>
        <taxon>Pezizomycotina</taxon>
        <taxon>Leotiomycetes</taxon>
        <taxon>Helotiales</taxon>
        <taxon>Sclerotiniaceae</taxon>
        <taxon>Botrytis</taxon>
    </lineage>
</organism>
<dbReference type="Proteomes" id="UP000308671">
    <property type="component" value="Unassembled WGS sequence"/>
</dbReference>
<proteinExistence type="predicted"/>
<evidence type="ECO:0000313" key="3">
    <source>
        <dbReference type="Proteomes" id="UP000308671"/>
    </source>
</evidence>
<evidence type="ECO:0000256" key="1">
    <source>
        <dbReference type="SAM" id="MobiDB-lite"/>
    </source>
</evidence>
<name>A0A4S8QJ10_9HELO</name>
<feature type="compositionally biased region" description="Basic residues" evidence="1">
    <location>
        <begin position="60"/>
        <end position="70"/>
    </location>
</feature>
<feature type="region of interest" description="Disordered" evidence="1">
    <location>
        <begin position="47"/>
        <end position="70"/>
    </location>
</feature>
<dbReference type="EMBL" id="PQXL01000606">
    <property type="protein sequence ID" value="THV44608.1"/>
    <property type="molecule type" value="Genomic_DNA"/>
</dbReference>
<accession>A0A4S8QJ10</accession>
<dbReference type="AlphaFoldDB" id="A0A4S8QJ10"/>
<sequence length="70" mass="7908">MFLSLQAKGSEDFGCIHLKVLHAFAASDKETVWDFARLAQNLVPLLEGDEGEGGEETKMKKMKKKKKKNR</sequence>